<evidence type="ECO:0000313" key="2">
    <source>
        <dbReference type="EMBL" id="GBN60401.1"/>
    </source>
</evidence>
<feature type="compositionally biased region" description="Acidic residues" evidence="1">
    <location>
        <begin position="44"/>
        <end position="57"/>
    </location>
</feature>
<feature type="compositionally biased region" description="Acidic residues" evidence="1">
    <location>
        <begin position="1"/>
        <end position="12"/>
    </location>
</feature>
<sequence>MADIFQEEIDSTENEKGRKKSCSASDDFLQMKKRSVVRYVPSDETTEFECGSGDDAESEGKSSVSNEIEIDFENFFLDELEELANSDYIHNRLYKEPQVTQIIRSNRLRWLGHVWRTSENNPTRLHTFKNPGGTRARGRPSTRWLDDTENGFKILKIKNWQRVALDCLSWKKHAVEAAKTCNRLLRS</sequence>
<reference evidence="2 3" key="1">
    <citation type="journal article" date="2019" name="Sci. Rep.">
        <title>Orb-weaving spider Araneus ventricosus genome elucidates the spidroin gene catalogue.</title>
        <authorList>
            <person name="Kono N."/>
            <person name="Nakamura H."/>
            <person name="Ohtoshi R."/>
            <person name="Moran D.A.P."/>
            <person name="Shinohara A."/>
            <person name="Yoshida Y."/>
            <person name="Fujiwara M."/>
            <person name="Mori M."/>
            <person name="Tomita M."/>
            <person name="Arakawa K."/>
        </authorList>
    </citation>
    <scope>NUCLEOTIDE SEQUENCE [LARGE SCALE GENOMIC DNA]</scope>
</reference>
<dbReference type="Proteomes" id="UP000499080">
    <property type="component" value="Unassembled WGS sequence"/>
</dbReference>
<protein>
    <submittedName>
        <fullName evidence="2">Uncharacterized protein</fullName>
    </submittedName>
</protein>
<accession>A0A4Y2QAJ9</accession>
<comment type="caution">
    <text evidence="2">The sequence shown here is derived from an EMBL/GenBank/DDBJ whole genome shotgun (WGS) entry which is preliminary data.</text>
</comment>
<name>A0A4Y2QAJ9_ARAVE</name>
<evidence type="ECO:0000313" key="3">
    <source>
        <dbReference type="Proteomes" id="UP000499080"/>
    </source>
</evidence>
<proteinExistence type="predicted"/>
<feature type="region of interest" description="Disordered" evidence="1">
    <location>
        <begin position="1"/>
        <end position="23"/>
    </location>
</feature>
<evidence type="ECO:0000256" key="1">
    <source>
        <dbReference type="SAM" id="MobiDB-lite"/>
    </source>
</evidence>
<dbReference type="EMBL" id="BGPR01013385">
    <property type="protein sequence ID" value="GBN60401.1"/>
    <property type="molecule type" value="Genomic_DNA"/>
</dbReference>
<dbReference type="OrthoDB" id="410404at2759"/>
<feature type="region of interest" description="Disordered" evidence="1">
    <location>
        <begin position="44"/>
        <end position="63"/>
    </location>
</feature>
<organism evidence="2 3">
    <name type="scientific">Araneus ventricosus</name>
    <name type="common">Orbweaver spider</name>
    <name type="synonym">Epeira ventricosa</name>
    <dbReference type="NCBI Taxonomy" id="182803"/>
    <lineage>
        <taxon>Eukaryota</taxon>
        <taxon>Metazoa</taxon>
        <taxon>Ecdysozoa</taxon>
        <taxon>Arthropoda</taxon>
        <taxon>Chelicerata</taxon>
        <taxon>Arachnida</taxon>
        <taxon>Araneae</taxon>
        <taxon>Araneomorphae</taxon>
        <taxon>Entelegynae</taxon>
        <taxon>Araneoidea</taxon>
        <taxon>Araneidae</taxon>
        <taxon>Araneus</taxon>
    </lineage>
</organism>
<dbReference type="AlphaFoldDB" id="A0A4Y2QAJ9"/>
<keyword evidence="3" id="KW-1185">Reference proteome</keyword>
<gene>
    <name evidence="2" type="ORF">AVEN_258459_1</name>
</gene>